<dbReference type="AlphaFoldDB" id="A0A4Y8UIM4"/>
<evidence type="ECO:0000256" key="7">
    <source>
        <dbReference type="SAM" id="MobiDB-lite"/>
    </source>
</evidence>
<dbReference type="Gene3D" id="1.10.287.150">
    <property type="match status" value="1"/>
</dbReference>
<sequence length="835" mass="92606">MRDHAKWLKPVLLVLTLTVIAGCDSRVDDDTIATIYRDEYGTPHVFADDNYGVYFGFGYAVAEDRLFQMEMLRRTAQGRVAEVLGAEFVDLDRHIRTIYDHRAITAQLAQLEPAQLAILQGYADGFSRRVGEVLADPALLPKEFIDHQFDPVGWQPYDVAMLFAGAIAHRYADFNSERDNLTILQSLQQQHGSVQGLAMFNMSKWLTDQDSVTTVPTSAATAEQRAQPAPSYLSQLPRVTAGEARVAIDDHGRFAGMTSDSAVAEQFAQLLSRRGFSYSPEFAPASNYWATGADKTLDAQGVVVNGPQFGWGAPSYVYGIGLHGGDFDLAGNTLLALPAILFAHNNHISWGSTAGLSDQVDLFVETLNPQNPEQYLHNGSYRDFERWNEVITVKDADPITITARRSVHGMVVEHAAEQGLAWSRARSWEGGELDSLFGWVELSKAKNLDQAQQAISQVTTNINFYYTDTAGNLGYTHGGRYPQRHPQQDPRLPTPGSGEFDWQGMRPYSDNPTVRNPAQGYLSNWNNRPSRGWASSDLWNLSWSASERVALINRELERQPALSVDQIWAVNRAVTDAELTLPFIIDHLTAALAASPADSTERRALTMLSDWSGNWTLDDNGFYGAEPALMQAWIDRLLAQVFSDDVGELLHPWYANNATFHHPQGPSSHPAVGSKIIVRTLDQLARGEQPAYDFFNGQAPDALLASTFAEAVAELTEQFGADYDGWQLSASPMVWRPVNFRGVPQAAPEAETTLPGYMNRGTENNLFIARGDHFEAYDVIPPGQSGHINSDGSFADHYSDQMAMFSGYRYKSIPFSRVEAEQRAQRVQRLLPATD</sequence>
<evidence type="ECO:0000256" key="5">
    <source>
        <dbReference type="PIRSR" id="PIRSR001227-1"/>
    </source>
</evidence>
<dbReference type="EMBL" id="SPIA01000001">
    <property type="protein sequence ID" value="TFH68706.1"/>
    <property type="molecule type" value="Genomic_DNA"/>
</dbReference>
<dbReference type="PIRSF" id="PIRSF001227">
    <property type="entry name" value="Pen_acylase"/>
    <property type="match status" value="1"/>
</dbReference>
<reference evidence="8 9" key="1">
    <citation type="submission" date="2019-03" db="EMBL/GenBank/DDBJ databases">
        <title>Draft genome of Gammaproteobacteria bacterium LSUCC0057, a member of the SAR92 clade.</title>
        <authorList>
            <person name="Lanclos V.C."/>
            <person name="Doiron C."/>
            <person name="Henson M.W."/>
            <person name="Thrash J.C."/>
        </authorList>
    </citation>
    <scope>NUCLEOTIDE SEQUENCE [LARGE SCALE GENOMIC DNA]</scope>
    <source>
        <strain evidence="8 9">LSUCC0057</strain>
    </source>
</reference>
<dbReference type="GO" id="GO:0017000">
    <property type="term" value="P:antibiotic biosynthetic process"/>
    <property type="evidence" value="ECO:0007669"/>
    <property type="project" value="InterPro"/>
</dbReference>
<keyword evidence="6" id="KW-0479">Metal-binding</keyword>
<evidence type="ECO:0000256" key="4">
    <source>
        <dbReference type="ARBA" id="ARBA00023145"/>
    </source>
</evidence>
<evidence type="ECO:0000256" key="3">
    <source>
        <dbReference type="ARBA" id="ARBA00022801"/>
    </source>
</evidence>
<dbReference type="PANTHER" id="PTHR34218">
    <property type="entry name" value="PEPTIDASE S45 PENICILLIN AMIDASE"/>
    <property type="match status" value="1"/>
</dbReference>
<evidence type="ECO:0000256" key="1">
    <source>
        <dbReference type="ARBA" id="ARBA00006586"/>
    </source>
</evidence>
<dbReference type="InterPro" id="IPR043146">
    <property type="entry name" value="Penicillin_amidase_N_B-knob"/>
</dbReference>
<organism evidence="8 9">
    <name type="scientific">Gammaproteobacteria bacterium LSUCC0057</name>
    <dbReference type="NCBI Taxonomy" id="2559237"/>
    <lineage>
        <taxon>Bacteria</taxon>
        <taxon>Pseudomonadati</taxon>
        <taxon>Pseudomonadota</taxon>
        <taxon>Gammaproteobacteria</taxon>
        <taxon>Cellvibrionales</taxon>
        <taxon>Porticoccaceae</taxon>
        <taxon>SAR92 clade</taxon>
    </lineage>
</organism>
<keyword evidence="4" id="KW-0865">Zymogen</keyword>
<feature type="active site" description="Nucleophile" evidence="5">
    <location>
        <position position="286"/>
    </location>
</feature>
<dbReference type="Gene3D" id="1.10.439.10">
    <property type="entry name" value="Penicillin Amidohydrolase, domain 1"/>
    <property type="match status" value="1"/>
</dbReference>
<dbReference type="InterPro" id="IPR043147">
    <property type="entry name" value="Penicillin_amidase_A-knob"/>
</dbReference>
<comment type="cofactor">
    <cofactor evidence="6">
        <name>Ca(2+)</name>
        <dbReference type="ChEBI" id="CHEBI:29108"/>
    </cofactor>
    <text evidence="6">Binds 1 Ca(2+) ion per dimer.</text>
</comment>
<dbReference type="InterPro" id="IPR014395">
    <property type="entry name" value="Pen/GL7ACA/AHL_acylase"/>
</dbReference>
<evidence type="ECO:0000313" key="8">
    <source>
        <dbReference type="EMBL" id="TFH68706.1"/>
    </source>
</evidence>
<keyword evidence="9" id="KW-1185">Reference proteome</keyword>
<name>A0A4Y8UIM4_9GAMM</name>
<evidence type="ECO:0000313" key="9">
    <source>
        <dbReference type="Proteomes" id="UP000298133"/>
    </source>
</evidence>
<dbReference type="Gene3D" id="3.60.20.10">
    <property type="entry name" value="Glutamine Phosphoribosylpyrophosphate, subunit 1, domain 1"/>
    <property type="match status" value="1"/>
</dbReference>
<dbReference type="GO" id="GO:0016811">
    <property type="term" value="F:hydrolase activity, acting on carbon-nitrogen (but not peptide) bonds, in linear amides"/>
    <property type="evidence" value="ECO:0007669"/>
    <property type="project" value="InterPro"/>
</dbReference>
<keyword evidence="6" id="KW-0106">Calcium</keyword>
<dbReference type="Pfam" id="PF01804">
    <property type="entry name" value="Penicil_amidase"/>
    <property type="match status" value="1"/>
</dbReference>
<dbReference type="InterPro" id="IPR023343">
    <property type="entry name" value="Penicillin_amidase_dom1"/>
</dbReference>
<feature type="region of interest" description="Disordered" evidence="7">
    <location>
        <begin position="476"/>
        <end position="501"/>
    </location>
</feature>
<dbReference type="PANTHER" id="PTHR34218:SF3">
    <property type="entry name" value="ACYL-HOMOSERINE LACTONE ACYLASE PVDQ"/>
    <property type="match status" value="1"/>
</dbReference>
<feature type="binding site" evidence="6">
    <location>
        <position position="490"/>
    </location>
    <ligand>
        <name>Ca(2+)</name>
        <dbReference type="ChEBI" id="CHEBI:29108"/>
    </ligand>
</feature>
<dbReference type="InterPro" id="IPR029055">
    <property type="entry name" value="Ntn_hydrolases_N"/>
</dbReference>
<comment type="similarity">
    <text evidence="1">Belongs to the peptidase S45 family.</text>
</comment>
<feature type="binding site" evidence="6">
    <location>
        <position position="358"/>
    </location>
    <ligand>
        <name>Ca(2+)</name>
        <dbReference type="ChEBI" id="CHEBI:29108"/>
    </ligand>
</feature>
<dbReference type="InterPro" id="IPR002692">
    <property type="entry name" value="S45"/>
</dbReference>
<dbReference type="Gene3D" id="1.10.1400.10">
    <property type="match status" value="1"/>
</dbReference>
<accession>A0A4Y8UIM4</accession>
<feature type="binding site" evidence="6">
    <location>
        <position position="361"/>
    </location>
    <ligand>
        <name>Ca(2+)</name>
        <dbReference type="ChEBI" id="CHEBI:29108"/>
    </ligand>
</feature>
<evidence type="ECO:0000256" key="2">
    <source>
        <dbReference type="ARBA" id="ARBA00022729"/>
    </source>
</evidence>
<evidence type="ECO:0000256" key="6">
    <source>
        <dbReference type="PIRSR" id="PIRSR001227-2"/>
    </source>
</evidence>
<gene>
    <name evidence="8" type="ORF">E3W66_01760</name>
</gene>
<dbReference type="Proteomes" id="UP000298133">
    <property type="component" value="Unassembled WGS sequence"/>
</dbReference>
<feature type="binding site" evidence="6">
    <location>
        <position position="360"/>
    </location>
    <ligand>
        <name>Ca(2+)</name>
        <dbReference type="ChEBI" id="CHEBI:29108"/>
    </ligand>
</feature>
<keyword evidence="3" id="KW-0378">Hydrolase</keyword>
<dbReference type="OrthoDB" id="9760084at2"/>
<dbReference type="GO" id="GO:0046872">
    <property type="term" value="F:metal ion binding"/>
    <property type="evidence" value="ECO:0007669"/>
    <property type="project" value="UniProtKB-KW"/>
</dbReference>
<protein>
    <submittedName>
        <fullName evidence="8">Penicillin acylase</fullName>
    </submittedName>
</protein>
<dbReference type="PROSITE" id="PS51257">
    <property type="entry name" value="PROKAR_LIPOPROTEIN"/>
    <property type="match status" value="1"/>
</dbReference>
<comment type="caution">
    <text evidence="8">The sequence shown here is derived from an EMBL/GenBank/DDBJ whole genome shotgun (WGS) entry which is preliminary data.</text>
</comment>
<feature type="binding site" evidence="6">
    <location>
        <position position="177"/>
    </location>
    <ligand>
        <name>Ca(2+)</name>
        <dbReference type="ChEBI" id="CHEBI:29108"/>
    </ligand>
</feature>
<dbReference type="Gene3D" id="2.30.120.10">
    <property type="match status" value="1"/>
</dbReference>
<keyword evidence="2" id="KW-0732">Signal</keyword>
<proteinExistence type="inferred from homology"/>
<dbReference type="SUPFAM" id="SSF56235">
    <property type="entry name" value="N-terminal nucleophile aminohydrolases (Ntn hydrolases)"/>
    <property type="match status" value="1"/>
</dbReference>
<feature type="binding site" evidence="6">
    <location>
        <position position="537"/>
    </location>
    <ligand>
        <name>Ca(2+)</name>
        <dbReference type="ChEBI" id="CHEBI:29108"/>
    </ligand>
</feature>